<evidence type="ECO:0000259" key="8">
    <source>
        <dbReference type="PROSITE" id="PS50893"/>
    </source>
</evidence>
<dbReference type="RefSeq" id="WP_093192304.1">
    <property type="nucleotide sequence ID" value="NZ_FNEV01000002.1"/>
</dbReference>
<organism evidence="9 10">
    <name type="scientific">Salimicrobium halophilum</name>
    <dbReference type="NCBI Taxonomy" id="86666"/>
    <lineage>
        <taxon>Bacteria</taxon>
        <taxon>Bacillati</taxon>
        <taxon>Bacillota</taxon>
        <taxon>Bacilli</taxon>
        <taxon>Bacillales</taxon>
        <taxon>Bacillaceae</taxon>
        <taxon>Salimicrobium</taxon>
    </lineage>
</organism>
<evidence type="ECO:0000256" key="3">
    <source>
        <dbReference type="ARBA" id="ARBA00022840"/>
    </source>
</evidence>
<dbReference type="InterPro" id="IPR050093">
    <property type="entry name" value="ABC_SmlMolc_Importer"/>
</dbReference>
<protein>
    <recommendedName>
        <fullName evidence="7">Carnitine transport ATP-binding protein OpuCA</fullName>
        <ecNumber evidence="6">7.6.2.9</ecNumber>
    </recommendedName>
</protein>
<dbReference type="Pfam" id="PF00005">
    <property type="entry name" value="ABC_tran"/>
    <property type="match status" value="1"/>
</dbReference>
<keyword evidence="2" id="KW-0547">Nucleotide-binding</keyword>
<dbReference type="Gene3D" id="3.40.50.300">
    <property type="entry name" value="P-loop containing nucleotide triphosphate hydrolases"/>
    <property type="match status" value="1"/>
</dbReference>
<accession>A0A1G8R343</accession>
<dbReference type="PROSITE" id="PS50893">
    <property type="entry name" value="ABC_TRANSPORTER_2"/>
    <property type="match status" value="1"/>
</dbReference>
<evidence type="ECO:0000256" key="7">
    <source>
        <dbReference type="ARBA" id="ARBA00070305"/>
    </source>
</evidence>
<name>A0A1G8R343_9BACI</name>
<dbReference type="PANTHER" id="PTHR42781:SF4">
    <property type="entry name" value="SPERMIDINE_PUTRESCINE IMPORT ATP-BINDING PROTEIN POTA"/>
    <property type="match status" value="1"/>
</dbReference>
<evidence type="ECO:0000256" key="5">
    <source>
        <dbReference type="ARBA" id="ARBA00063934"/>
    </source>
</evidence>
<dbReference type="GO" id="GO:0016887">
    <property type="term" value="F:ATP hydrolysis activity"/>
    <property type="evidence" value="ECO:0007669"/>
    <property type="project" value="InterPro"/>
</dbReference>
<dbReference type="EC" id="7.6.2.9" evidence="6"/>
<dbReference type="AlphaFoldDB" id="A0A1G8R343"/>
<evidence type="ECO:0000256" key="1">
    <source>
        <dbReference type="ARBA" id="ARBA00022448"/>
    </source>
</evidence>
<dbReference type="SMART" id="SM00382">
    <property type="entry name" value="AAA"/>
    <property type="match status" value="1"/>
</dbReference>
<evidence type="ECO:0000256" key="4">
    <source>
        <dbReference type="ARBA" id="ARBA00052482"/>
    </source>
</evidence>
<dbReference type="InterPro" id="IPR003439">
    <property type="entry name" value="ABC_transporter-like_ATP-bd"/>
</dbReference>
<evidence type="ECO:0000313" key="10">
    <source>
        <dbReference type="Proteomes" id="UP000199225"/>
    </source>
</evidence>
<dbReference type="InterPro" id="IPR003593">
    <property type="entry name" value="AAA+_ATPase"/>
</dbReference>
<evidence type="ECO:0000313" key="9">
    <source>
        <dbReference type="EMBL" id="SDJ11387.1"/>
    </source>
</evidence>
<dbReference type="GO" id="GO:0005524">
    <property type="term" value="F:ATP binding"/>
    <property type="evidence" value="ECO:0007669"/>
    <property type="project" value="UniProtKB-KW"/>
</dbReference>
<comment type="subunit">
    <text evidence="5">The complex is composed of two ATP-binding proteins (OpuCA), two transmembrane proteins (OpuCB and OpuCD) and a solute-binding protein (OpuCC).</text>
</comment>
<dbReference type="GO" id="GO:0015418">
    <property type="term" value="F:ABC-type quaternary ammonium compound transporting activity"/>
    <property type="evidence" value="ECO:0007669"/>
    <property type="project" value="UniProtKB-EC"/>
</dbReference>
<gene>
    <name evidence="9" type="ORF">SAMN04490247_0791</name>
</gene>
<dbReference type="STRING" id="86666.SAMN04490247_0791"/>
<comment type="catalytic activity">
    <reaction evidence="4">
        <text>a quaternary ammonium(out) + ATP + H2O = a quaternary ammonium(in) + ADP + phosphate + H(+)</text>
        <dbReference type="Rhea" id="RHEA:11036"/>
        <dbReference type="ChEBI" id="CHEBI:15377"/>
        <dbReference type="ChEBI" id="CHEBI:15378"/>
        <dbReference type="ChEBI" id="CHEBI:30616"/>
        <dbReference type="ChEBI" id="CHEBI:35267"/>
        <dbReference type="ChEBI" id="CHEBI:43474"/>
        <dbReference type="ChEBI" id="CHEBI:456216"/>
        <dbReference type="EC" id="7.6.2.9"/>
    </reaction>
</comment>
<keyword evidence="10" id="KW-1185">Reference proteome</keyword>
<keyword evidence="1" id="KW-0813">Transport</keyword>
<keyword evidence="3 9" id="KW-0067">ATP-binding</keyword>
<dbReference type="SUPFAM" id="SSF52540">
    <property type="entry name" value="P-loop containing nucleoside triphosphate hydrolases"/>
    <property type="match status" value="1"/>
</dbReference>
<dbReference type="InterPro" id="IPR017871">
    <property type="entry name" value="ABC_transporter-like_CS"/>
</dbReference>
<evidence type="ECO:0000256" key="6">
    <source>
        <dbReference type="ARBA" id="ARBA00066388"/>
    </source>
</evidence>
<sequence>MTSFIDVRDAEKCFSSSEVFGDVSFHIEEGEIFSIVGPSGSGKTTLLRCLAGLETFSGGSVHIDGEPVTDVKANARPISLVFQQPLLFPHMTVLENISYGLKFKHIKKKERLARASVFLGKVGMEKYGASYPHELSGGQRQRIALARSLVLSPKLLLLDEPFSSLDKKLREEMREWVRTLLKQQGITAIFVTHDQEEAVMMGDVIGVFKGGTFAQIGTPHSVYEHPATPDVAHFFGDNWVIDEDRYVPRRHLYLLKEKRDNLQQWPGVVSGKRLLHGIAFSQVDLDGKRTMIYDSTGFEEGAEVFVTMDPANIRTFQEKKSIG</sequence>
<feature type="domain" description="ABC transporter" evidence="8">
    <location>
        <begin position="5"/>
        <end position="235"/>
    </location>
</feature>
<proteinExistence type="predicted"/>
<dbReference type="PANTHER" id="PTHR42781">
    <property type="entry name" value="SPERMIDINE/PUTRESCINE IMPORT ATP-BINDING PROTEIN POTA"/>
    <property type="match status" value="1"/>
</dbReference>
<dbReference type="InterPro" id="IPR027417">
    <property type="entry name" value="P-loop_NTPase"/>
</dbReference>
<dbReference type="OrthoDB" id="9790614at2"/>
<dbReference type="PROSITE" id="PS00211">
    <property type="entry name" value="ABC_TRANSPORTER_1"/>
    <property type="match status" value="1"/>
</dbReference>
<evidence type="ECO:0000256" key="2">
    <source>
        <dbReference type="ARBA" id="ARBA00022741"/>
    </source>
</evidence>
<dbReference type="FunFam" id="3.40.50.300:FF:000425">
    <property type="entry name" value="Probable ABC transporter, ATP-binding subunit"/>
    <property type="match status" value="1"/>
</dbReference>
<reference evidence="10" key="1">
    <citation type="submission" date="2016-10" db="EMBL/GenBank/DDBJ databases">
        <authorList>
            <person name="Varghese N."/>
            <person name="Submissions S."/>
        </authorList>
    </citation>
    <scope>NUCLEOTIDE SEQUENCE [LARGE SCALE GENOMIC DNA]</scope>
    <source>
        <strain evidence="10">DSM 4771</strain>
    </source>
</reference>
<dbReference type="EMBL" id="FNEV01000002">
    <property type="protein sequence ID" value="SDJ11387.1"/>
    <property type="molecule type" value="Genomic_DNA"/>
</dbReference>
<dbReference type="Proteomes" id="UP000199225">
    <property type="component" value="Unassembled WGS sequence"/>
</dbReference>